<gene>
    <name evidence="1" type="ORF">EI998_05225</name>
</gene>
<evidence type="ECO:0000313" key="2">
    <source>
        <dbReference type="Proteomes" id="UP000274117"/>
    </source>
</evidence>
<dbReference type="Gene3D" id="3.10.450.150">
    <property type="entry name" value="enterococcus faecalis protein"/>
    <property type="match status" value="1"/>
</dbReference>
<reference evidence="1 2" key="2">
    <citation type="submission" date="2018-12" db="EMBL/GenBank/DDBJ databases">
        <title>Whole-genome sequences of fifteen clinical Streptococcus suis strains isolated from pigs between 2006 and 2018.</title>
        <authorList>
            <person name="Stevens M.J.A."/>
            <person name="Cernela N."/>
            <person name="Spoerry Serrano N."/>
            <person name="Schmitt S."/>
            <person name="Schrenzel J."/>
            <person name="Stephan R."/>
        </authorList>
    </citation>
    <scope>NUCLEOTIDE SEQUENCE [LARGE SCALE GENOMIC DNA]</scope>
    <source>
        <strain evidence="1 2">PP422</strain>
    </source>
</reference>
<organism evidence="1 2">
    <name type="scientific">Streptococcus suis</name>
    <dbReference type="NCBI Taxonomy" id="1307"/>
    <lineage>
        <taxon>Bacteria</taxon>
        <taxon>Bacillati</taxon>
        <taxon>Bacillota</taxon>
        <taxon>Bacilli</taxon>
        <taxon>Lactobacillales</taxon>
        <taxon>Streptococcaceae</taxon>
        <taxon>Streptococcus</taxon>
    </lineage>
</organism>
<accession>A0A426TF77</accession>
<name>A0A426TF77_STRSU</name>
<dbReference type="EMBL" id="RSDO01000007">
    <property type="protein sequence ID" value="RRR53265.1"/>
    <property type="molecule type" value="Genomic_DNA"/>
</dbReference>
<protein>
    <recommendedName>
        <fullName evidence="3">GTP cyclohydrolase</fullName>
    </recommendedName>
</protein>
<evidence type="ECO:0000313" key="1">
    <source>
        <dbReference type="EMBL" id="RRR53265.1"/>
    </source>
</evidence>
<dbReference type="InterPro" id="IPR009303">
    <property type="entry name" value="DUF960"/>
</dbReference>
<comment type="caution">
    <text evidence="1">The sequence shown here is derived from an EMBL/GenBank/DDBJ whole genome shotgun (WGS) entry which is preliminary data.</text>
</comment>
<evidence type="ECO:0008006" key="3">
    <source>
        <dbReference type="Google" id="ProtNLM"/>
    </source>
</evidence>
<sequence>MAFQETKGRYASFGVVTSLPGEVIDHFWFIIDNYLKGVLPLKKVLRFSLKNRKGKLSITFSQEGYKEVLTIDFQNKFDPFFPSTVLVFDKEGQETVTLPKELNYI</sequence>
<dbReference type="Proteomes" id="UP000274117">
    <property type="component" value="Unassembled WGS sequence"/>
</dbReference>
<proteinExistence type="predicted"/>
<reference evidence="1 2" key="1">
    <citation type="submission" date="2018-11" db="EMBL/GenBank/DDBJ databases">
        <authorList>
            <person name="Stevens M.J."/>
            <person name="Cernela N."/>
            <person name="Spoerry Serrano N."/>
            <person name="Schmitt S."/>
            <person name="Schrenzel J."/>
            <person name="Stephan R."/>
        </authorList>
    </citation>
    <scope>NUCLEOTIDE SEQUENCE [LARGE SCALE GENOMIC DNA]</scope>
    <source>
        <strain evidence="1 2">PP422</strain>
    </source>
</reference>
<dbReference type="AlphaFoldDB" id="A0A426TF77"/>
<dbReference type="Pfam" id="PF06124">
    <property type="entry name" value="DUF960"/>
    <property type="match status" value="1"/>
</dbReference>